<organism evidence="5 6">
    <name type="scientific">Gemella bergeri ATCC 700627</name>
    <dbReference type="NCBI Taxonomy" id="1321820"/>
    <lineage>
        <taxon>Bacteria</taxon>
        <taxon>Bacillati</taxon>
        <taxon>Bacillota</taxon>
        <taxon>Bacilli</taxon>
        <taxon>Bacillales</taxon>
        <taxon>Gemellaceae</taxon>
        <taxon>Gemella</taxon>
    </lineage>
</organism>
<evidence type="ECO:0000259" key="4">
    <source>
        <dbReference type="PROSITE" id="PS51186"/>
    </source>
</evidence>
<dbReference type="PANTHER" id="PTHR42919:SF8">
    <property type="entry name" value="N-ALPHA-ACETYLTRANSFERASE 50"/>
    <property type="match status" value="1"/>
</dbReference>
<feature type="domain" description="N-acetyltransferase" evidence="4">
    <location>
        <begin position="2"/>
        <end position="146"/>
    </location>
</feature>
<comment type="catalytic activity">
    <reaction evidence="3">
        <text>N-terminal L-alanyl-[ribosomal protein bS18] + acetyl-CoA = N-terminal N(alpha)-acetyl-L-alanyl-[ribosomal protein bS18] + CoA + H(+)</text>
        <dbReference type="Rhea" id="RHEA:43756"/>
        <dbReference type="Rhea" id="RHEA-COMP:10676"/>
        <dbReference type="Rhea" id="RHEA-COMP:10677"/>
        <dbReference type="ChEBI" id="CHEBI:15378"/>
        <dbReference type="ChEBI" id="CHEBI:57287"/>
        <dbReference type="ChEBI" id="CHEBI:57288"/>
        <dbReference type="ChEBI" id="CHEBI:64718"/>
        <dbReference type="ChEBI" id="CHEBI:83683"/>
        <dbReference type="EC" id="2.3.1.266"/>
    </reaction>
</comment>
<dbReference type="InterPro" id="IPR051556">
    <property type="entry name" value="N-term/lysine_N-AcTrnsfr"/>
</dbReference>
<dbReference type="Pfam" id="PF00583">
    <property type="entry name" value="Acetyltransf_1"/>
    <property type="match status" value="1"/>
</dbReference>
<protein>
    <recommendedName>
        <fullName evidence="3">[Ribosomal protein bS18]-alanine N-acetyltransferase</fullName>
        <ecNumber evidence="3">2.3.1.266</ecNumber>
    </recommendedName>
</protein>
<comment type="function">
    <text evidence="3">Acetylates the N-terminal alanine of ribosomal protein bS18.</text>
</comment>
<keyword evidence="3" id="KW-0963">Cytoplasm</keyword>
<evidence type="ECO:0000256" key="3">
    <source>
        <dbReference type="RuleBase" id="RU363094"/>
    </source>
</evidence>
<gene>
    <name evidence="5" type="ORF">HMPREF1983_00035</name>
</gene>
<dbReference type="HOGENOM" id="CLU_013985_23_3_9"/>
<dbReference type="GO" id="GO:0005737">
    <property type="term" value="C:cytoplasm"/>
    <property type="evidence" value="ECO:0007669"/>
    <property type="project" value="UniProtKB-SubCell"/>
</dbReference>
<dbReference type="Proteomes" id="UP000016637">
    <property type="component" value="Unassembled WGS sequence"/>
</dbReference>
<name>U2S4I9_9BACL</name>
<dbReference type="PROSITE" id="PS51186">
    <property type="entry name" value="GNAT"/>
    <property type="match status" value="1"/>
</dbReference>
<dbReference type="AlphaFoldDB" id="U2S4I9"/>
<evidence type="ECO:0000313" key="6">
    <source>
        <dbReference type="Proteomes" id="UP000016637"/>
    </source>
</evidence>
<keyword evidence="1 5" id="KW-0808">Transferase</keyword>
<evidence type="ECO:0000313" key="5">
    <source>
        <dbReference type="EMBL" id="ERK60613.1"/>
    </source>
</evidence>
<dbReference type="NCBIfam" id="TIGR01575">
    <property type="entry name" value="rimI"/>
    <property type="match status" value="1"/>
</dbReference>
<dbReference type="EMBL" id="AWVP01000003">
    <property type="protein sequence ID" value="ERK60613.1"/>
    <property type="molecule type" value="Genomic_DNA"/>
</dbReference>
<evidence type="ECO:0000256" key="2">
    <source>
        <dbReference type="ARBA" id="ARBA00023315"/>
    </source>
</evidence>
<proteinExistence type="inferred from homology"/>
<comment type="subcellular location">
    <subcellularLocation>
        <location evidence="3">Cytoplasm</location>
    </subcellularLocation>
</comment>
<dbReference type="eggNOG" id="COG0456">
    <property type="taxonomic scope" value="Bacteria"/>
</dbReference>
<sequence length="150" mass="17675">MIKVNKVDIKNLDVLSKIDVDNFDDAWTKSMFKTELEHENSEYFGLFNDDEIIGFCGGWLVADEYQINKIVIDKPHRNKKLGQIFFTYVMQFMKLKGVKKALIEVRVSNMPAITVYEKAGFQTIDMRKNYYKNNGENAYIMVRDFSNERY</sequence>
<comment type="similarity">
    <text evidence="3">Belongs to the acetyltransferase family. RimI subfamily.</text>
</comment>
<dbReference type="SUPFAM" id="SSF55729">
    <property type="entry name" value="Acyl-CoA N-acyltransferases (Nat)"/>
    <property type="match status" value="1"/>
</dbReference>
<reference evidence="5 6" key="1">
    <citation type="submission" date="2013-08" db="EMBL/GenBank/DDBJ databases">
        <authorList>
            <person name="Weinstock G."/>
            <person name="Sodergren E."/>
            <person name="Wylie T."/>
            <person name="Fulton L."/>
            <person name="Fulton R."/>
            <person name="Fronick C."/>
            <person name="O'Laughlin M."/>
            <person name="Godfrey J."/>
            <person name="Miner T."/>
            <person name="Herter B."/>
            <person name="Appelbaum E."/>
            <person name="Cordes M."/>
            <person name="Lek S."/>
            <person name="Wollam A."/>
            <person name="Pepin K.H."/>
            <person name="Palsikar V.B."/>
            <person name="Mitreva M."/>
            <person name="Wilson R.K."/>
        </authorList>
    </citation>
    <scope>NUCLEOTIDE SEQUENCE [LARGE SCALE GENOMIC DNA]</scope>
    <source>
        <strain evidence="5 6">ATCC 700627</strain>
    </source>
</reference>
<comment type="caution">
    <text evidence="5">The sequence shown here is derived from an EMBL/GenBank/DDBJ whole genome shotgun (WGS) entry which is preliminary data.</text>
</comment>
<dbReference type="Gene3D" id="3.40.630.30">
    <property type="match status" value="1"/>
</dbReference>
<evidence type="ECO:0000256" key="1">
    <source>
        <dbReference type="ARBA" id="ARBA00022679"/>
    </source>
</evidence>
<dbReference type="InterPro" id="IPR000182">
    <property type="entry name" value="GNAT_dom"/>
</dbReference>
<dbReference type="CDD" id="cd04301">
    <property type="entry name" value="NAT_SF"/>
    <property type="match status" value="1"/>
</dbReference>
<dbReference type="RefSeq" id="WP_021752642.1">
    <property type="nucleotide sequence ID" value="NZ_KI271814.1"/>
</dbReference>
<dbReference type="PANTHER" id="PTHR42919">
    <property type="entry name" value="N-ALPHA-ACETYLTRANSFERASE"/>
    <property type="match status" value="1"/>
</dbReference>
<dbReference type="GO" id="GO:0008999">
    <property type="term" value="F:protein-N-terminal-alanine acetyltransferase activity"/>
    <property type="evidence" value="ECO:0007669"/>
    <property type="project" value="UniProtKB-EC"/>
</dbReference>
<dbReference type="InterPro" id="IPR016181">
    <property type="entry name" value="Acyl_CoA_acyltransferase"/>
</dbReference>
<dbReference type="PATRIC" id="fig|1321820.3.peg.35"/>
<accession>U2S4I9</accession>
<dbReference type="EC" id="2.3.1.266" evidence="3"/>
<dbReference type="InterPro" id="IPR006464">
    <property type="entry name" value="AcTrfase_RimI/Ard1"/>
</dbReference>
<keyword evidence="6" id="KW-1185">Reference proteome</keyword>
<keyword evidence="2" id="KW-0012">Acyltransferase</keyword>